<evidence type="ECO:0000256" key="2">
    <source>
        <dbReference type="ARBA" id="ARBA00022527"/>
    </source>
</evidence>
<dbReference type="OrthoDB" id="541276at2759"/>
<keyword evidence="6 7" id="KW-0067">ATP-binding</keyword>
<evidence type="ECO:0000313" key="9">
    <source>
        <dbReference type="EMBL" id="RKO90095.1"/>
    </source>
</evidence>
<dbReference type="Pfam" id="PF00069">
    <property type="entry name" value="Pkinase"/>
    <property type="match status" value="1"/>
</dbReference>
<keyword evidence="3" id="KW-0808">Transferase</keyword>
<dbReference type="InterPro" id="IPR000719">
    <property type="entry name" value="Prot_kinase_dom"/>
</dbReference>
<dbReference type="PANTHER" id="PTHR24346:SF82">
    <property type="entry name" value="KP78A-RELATED"/>
    <property type="match status" value="1"/>
</dbReference>
<dbReference type="AlphaFoldDB" id="A0A4P9WE97"/>
<dbReference type="GO" id="GO:0005524">
    <property type="term" value="F:ATP binding"/>
    <property type="evidence" value="ECO:0007669"/>
    <property type="project" value="UniProtKB-UniRule"/>
</dbReference>
<sequence length="248" mass="26403">MNTPETTPSTLVGAVIASPEDPNRAYRILDTLGSGSFAVVYLAECTQTRRFHALKHLPKKGLSKSQLALQRAEVTFLAKLAGTPGIITLHDAFDTPDALVLVLDLADTDLFDAIAESGGLAHDEDLARDVFGQLARAVAGAHERGIHHRDIKPENALVTYGRDARDVTVQLADFGLATADDWTDEVGTGSIRYMAPECLVGSDLDKSAGVVSPYAAAPNDVWALGVVLVNILTGRNPWAAPSTDDKAF</sequence>
<evidence type="ECO:0000256" key="1">
    <source>
        <dbReference type="ARBA" id="ARBA00010791"/>
    </source>
</evidence>
<dbReference type="GO" id="GO:0005737">
    <property type="term" value="C:cytoplasm"/>
    <property type="evidence" value="ECO:0007669"/>
    <property type="project" value="TreeGrafter"/>
</dbReference>
<feature type="binding site" evidence="7">
    <location>
        <position position="60"/>
    </location>
    <ligand>
        <name>ATP</name>
        <dbReference type="ChEBI" id="CHEBI:30616"/>
    </ligand>
</feature>
<dbReference type="GO" id="GO:0004674">
    <property type="term" value="F:protein serine/threonine kinase activity"/>
    <property type="evidence" value="ECO:0007669"/>
    <property type="project" value="UniProtKB-KW"/>
</dbReference>
<comment type="similarity">
    <text evidence="1">Belongs to the protein kinase superfamily. CAMK Ser/Thr protein kinase family. NIM1 subfamily.</text>
</comment>
<dbReference type="Gene3D" id="1.10.510.10">
    <property type="entry name" value="Transferase(Phosphotransferase) domain 1"/>
    <property type="match status" value="1"/>
</dbReference>
<evidence type="ECO:0000256" key="7">
    <source>
        <dbReference type="PROSITE-ProRule" id="PRU10141"/>
    </source>
</evidence>
<protein>
    <submittedName>
        <fullName evidence="9">Kinase-like domain-containing protein</fullName>
    </submittedName>
</protein>
<evidence type="ECO:0000256" key="6">
    <source>
        <dbReference type="ARBA" id="ARBA00022840"/>
    </source>
</evidence>
<accession>A0A4P9WE97</accession>
<evidence type="ECO:0000256" key="3">
    <source>
        <dbReference type="ARBA" id="ARBA00022679"/>
    </source>
</evidence>
<gene>
    <name evidence="9" type="ORF">BDK51DRAFT_20353</name>
</gene>
<name>A0A4P9WE97_9FUNG</name>
<feature type="domain" description="Protein kinase" evidence="8">
    <location>
        <begin position="26"/>
        <end position="248"/>
    </location>
</feature>
<proteinExistence type="inferred from homology"/>
<dbReference type="GO" id="GO:0035556">
    <property type="term" value="P:intracellular signal transduction"/>
    <property type="evidence" value="ECO:0007669"/>
    <property type="project" value="TreeGrafter"/>
</dbReference>
<keyword evidence="5 9" id="KW-0418">Kinase</keyword>
<keyword evidence="4 7" id="KW-0547">Nucleotide-binding</keyword>
<evidence type="ECO:0000259" key="8">
    <source>
        <dbReference type="PROSITE" id="PS50011"/>
    </source>
</evidence>
<keyword evidence="2" id="KW-0723">Serine/threonine-protein kinase</keyword>
<keyword evidence="10" id="KW-1185">Reference proteome</keyword>
<evidence type="ECO:0000256" key="5">
    <source>
        <dbReference type="ARBA" id="ARBA00022777"/>
    </source>
</evidence>
<dbReference type="Proteomes" id="UP000269721">
    <property type="component" value="Unassembled WGS sequence"/>
</dbReference>
<organism evidence="9 10">
    <name type="scientific">Blyttiomyces helicus</name>
    <dbReference type="NCBI Taxonomy" id="388810"/>
    <lineage>
        <taxon>Eukaryota</taxon>
        <taxon>Fungi</taxon>
        <taxon>Fungi incertae sedis</taxon>
        <taxon>Chytridiomycota</taxon>
        <taxon>Chytridiomycota incertae sedis</taxon>
        <taxon>Chytridiomycetes</taxon>
        <taxon>Chytridiomycetes incertae sedis</taxon>
        <taxon>Blyttiomyces</taxon>
    </lineage>
</organism>
<dbReference type="InterPro" id="IPR011009">
    <property type="entry name" value="Kinase-like_dom_sf"/>
</dbReference>
<feature type="non-terminal residue" evidence="9">
    <location>
        <position position="248"/>
    </location>
</feature>
<dbReference type="PROSITE" id="PS50011">
    <property type="entry name" value="PROTEIN_KINASE_DOM"/>
    <property type="match status" value="1"/>
</dbReference>
<dbReference type="PANTHER" id="PTHR24346">
    <property type="entry name" value="MAP/MICROTUBULE AFFINITY-REGULATING KINASE"/>
    <property type="match status" value="1"/>
</dbReference>
<dbReference type="EMBL" id="KZ995727">
    <property type="protein sequence ID" value="RKO90095.1"/>
    <property type="molecule type" value="Genomic_DNA"/>
</dbReference>
<evidence type="ECO:0000256" key="4">
    <source>
        <dbReference type="ARBA" id="ARBA00022741"/>
    </source>
</evidence>
<dbReference type="InterPro" id="IPR017441">
    <property type="entry name" value="Protein_kinase_ATP_BS"/>
</dbReference>
<evidence type="ECO:0000313" key="10">
    <source>
        <dbReference type="Proteomes" id="UP000269721"/>
    </source>
</evidence>
<dbReference type="PROSITE" id="PS00107">
    <property type="entry name" value="PROTEIN_KINASE_ATP"/>
    <property type="match status" value="1"/>
</dbReference>
<dbReference type="SMART" id="SM00220">
    <property type="entry name" value="S_TKc"/>
    <property type="match status" value="1"/>
</dbReference>
<reference evidence="10" key="1">
    <citation type="journal article" date="2018" name="Nat. Microbiol.">
        <title>Leveraging single-cell genomics to expand the fungal tree of life.</title>
        <authorList>
            <person name="Ahrendt S.R."/>
            <person name="Quandt C.A."/>
            <person name="Ciobanu D."/>
            <person name="Clum A."/>
            <person name="Salamov A."/>
            <person name="Andreopoulos B."/>
            <person name="Cheng J.F."/>
            <person name="Woyke T."/>
            <person name="Pelin A."/>
            <person name="Henrissat B."/>
            <person name="Reynolds N.K."/>
            <person name="Benny G.L."/>
            <person name="Smith M.E."/>
            <person name="James T.Y."/>
            <person name="Grigoriev I.V."/>
        </authorList>
    </citation>
    <scope>NUCLEOTIDE SEQUENCE [LARGE SCALE GENOMIC DNA]</scope>
</reference>
<dbReference type="SUPFAM" id="SSF56112">
    <property type="entry name" value="Protein kinase-like (PK-like)"/>
    <property type="match status" value="1"/>
</dbReference>